<proteinExistence type="predicted"/>
<protein>
    <submittedName>
        <fullName evidence="1">Uncharacterized protein</fullName>
    </submittedName>
</protein>
<evidence type="ECO:0000313" key="2">
    <source>
        <dbReference type="Proteomes" id="UP000187185"/>
    </source>
</evidence>
<keyword evidence="2" id="KW-1185">Reference proteome</keyword>
<dbReference type="REBASE" id="190456">
    <property type="entry name" value="R2.Mau15219ORF15305P"/>
</dbReference>
<evidence type="ECO:0000313" key="1">
    <source>
        <dbReference type="EMBL" id="APZ35945.1"/>
    </source>
</evidence>
<dbReference type="STRING" id="36805.BOH66_15315"/>
<dbReference type="EMBL" id="CP018762">
    <property type="protein sequence ID" value="APZ35945.1"/>
    <property type="molecule type" value="Genomic_DNA"/>
</dbReference>
<dbReference type="Gene3D" id="3.40.91.30">
    <property type="match status" value="1"/>
</dbReference>
<reference evidence="1 2" key="1">
    <citation type="submission" date="2016-12" db="EMBL/GenBank/DDBJ databases">
        <title>Complete genome sequence of Microbacterium aurum KACC 15219.</title>
        <authorList>
            <person name="Jung Y."/>
            <person name="Shin J.-H."/>
            <person name="Lee Y.-J."/>
            <person name="Yi H."/>
            <person name="Bahn Y.-S."/>
            <person name="Kim J.F."/>
            <person name="Lee D.-W."/>
        </authorList>
    </citation>
    <scope>NUCLEOTIDE SEQUENCE [LARGE SCALE GENOMIC DNA]</scope>
    <source>
        <strain evidence="1 2">KACC 15219</strain>
    </source>
</reference>
<dbReference type="SUPFAM" id="SSF52980">
    <property type="entry name" value="Restriction endonuclease-like"/>
    <property type="match status" value="1"/>
</dbReference>
<sequence>MINTWWATRPKRDIRGLASILSVVSTHAEARKWSYPDKRIELAIESGLEDAGLKRPGKRRDGRGGGARTYRAWLKSLGLIFMDDQDRLWPTLAGDAILQGEPPLPIMSKLVLSTQFPSAFSGSGASAVHPRFRVRPFVFLLQLLADPRLDGYLDETEEIAKIVICYGESNAQSCVDSVVERILAHRASGDDSLPSDYVHMFKSSRMKANSFDAVVANFGDIANTFGNQLSFTQLVTVLRGGRWEIAPGAEQSVQDAIDEYSAKPLLRDHEDEEKYQRRFGLPPGKQKDTRALDPLARSVTGSAIAERQILTAFLTLSTSEIITSITPQVTSAIATSTGLPETVVDRILARKFPAGGIDTFMTEYAVLAFGSRDRATEFEKATESIFRDVFGFKTKHIGQQGIRPDVVISSKSDAYAGIIDAKAYGESYSASHDHRNRMIAYIKNYPSYAIDDNPLAFFAYVVSEFKTTLTGQLQAIQGEAGVAGSAITARDIIRMVERSKSRPYSHSELRELFSSGRGLTFADLDLSP</sequence>
<dbReference type="OrthoDB" id="2019359at2"/>
<dbReference type="Proteomes" id="UP000187185">
    <property type="component" value="Chromosome"/>
</dbReference>
<dbReference type="GO" id="GO:0009036">
    <property type="term" value="F:type II site-specific deoxyribonuclease activity"/>
    <property type="evidence" value="ECO:0007669"/>
    <property type="project" value="InterPro"/>
</dbReference>
<dbReference type="AlphaFoldDB" id="A0A1P8UD22"/>
<organism evidence="1 2">
    <name type="scientific">Microbacterium aurum</name>
    <dbReference type="NCBI Taxonomy" id="36805"/>
    <lineage>
        <taxon>Bacteria</taxon>
        <taxon>Bacillati</taxon>
        <taxon>Actinomycetota</taxon>
        <taxon>Actinomycetes</taxon>
        <taxon>Micrococcales</taxon>
        <taxon>Microbacteriaceae</taxon>
        <taxon>Microbacterium</taxon>
    </lineage>
</organism>
<dbReference type="RefSeq" id="WP_076692294.1">
    <property type="nucleotide sequence ID" value="NZ_CP018762.1"/>
</dbReference>
<dbReference type="GO" id="GO:0009307">
    <property type="term" value="P:DNA restriction-modification system"/>
    <property type="evidence" value="ECO:0007669"/>
    <property type="project" value="InterPro"/>
</dbReference>
<dbReference type="KEGG" id="maur:BOH66_15315"/>
<gene>
    <name evidence="1" type="ORF">BOH66_15315</name>
</gene>
<name>A0A1P8UD22_9MICO</name>
<accession>A0A1P8UD22</accession>
<dbReference type="InterPro" id="IPR011335">
    <property type="entry name" value="Restrct_endonuc-II-like"/>
</dbReference>